<protein>
    <submittedName>
        <fullName evidence="2">Uncharacterized protein</fullName>
    </submittedName>
</protein>
<evidence type="ECO:0000256" key="1">
    <source>
        <dbReference type="SAM" id="MobiDB-lite"/>
    </source>
</evidence>
<gene>
    <name evidence="2" type="ORF">BDA99DRAFT_566948</name>
</gene>
<accession>A0AAD5JVI4</accession>
<evidence type="ECO:0000313" key="3">
    <source>
        <dbReference type="Proteomes" id="UP001209540"/>
    </source>
</evidence>
<dbReference type="EMBL" id="JAIXMP010000122">
    <property type="protein sequence ID" value="KAI9243021.1"/>
    <property type="molecule type" value="Genomic_DNA"/>
</dbReference>
<dbReference type="Proteomes" id="UP001209540">
    <property type="component" value="Unassembled WGS sequence"/>
</dbReference>
<organism evidence="2 3">
    <name type="scientific">Phascolomyces articulosus</name>
    <dbReference type="NCBI Taxonomy" id="60185"/>
    <lineage>
        <taxon>Eukaryota</taxon>
        <taxon>Fungi</taxon>
        <taxon>Fungi incertae sedis</taxon>
        <taxon>Mucoromycota</taxon>
        <taxon>Mucoromycotina</taxon>
        <taxon>Mucoromycetes</taxon>
        <taxon>Mucorales</taxon>
        <taxon>Lichtheimiaceae</taxon>
        <taxon>Phascolomyces</taxon>
    </lineage>
</organism>
<sequence length="418" mass="48001">MEGGTAASIYADLVVLKDMEKLSLDGMDVDVQEKKLRTEIQNAVMTLQKLQEYVLVKDQEMEFYTEKEIQERKAKAKSQAQSEDNGRNHYHVPKDLPVMQIAGSNKWHANKVVHLSAEMFLHAFEKELRAYNLAVEKQCTEVLNQMLDETVQFISGLQLDDRESKKRPRDEEQERRPAKERISCGACVVDMHMDDMLPSDKNIKYERVGTMELLDVWYNGRNIKHSFEVMNLANNKTASIGKNLFNEFGIGYTGLTFQWKDSVEEVKEKEVEDEIIPNNAPAGLEKEQVTFQEDIKLCLEKNALILKDSFCPLPQAVITLPTPPNVICYRKQFNIAYKQQPIINEAIEKWLKEGVITELPADADRHWNNLIVLAPKKGEDGKLTGHRPCLDPRLLNNHLEDEKYSILLESRSQKVPDS</sequence>
<reference evidence="2" key="1">
    <citation type="journal article" date="2022" name="IScience">
        <title>Evolution of zygomycete secretomes and the origins of terrestrial fungal ecologies.</title>
        <authorList>
            <person name="Chang Y."/>
            <person name="Wang Y."/>
            <person name="Mondo S."/>
            <person name="Ahrendt S."/>
            <person name="Andreopoulos W."/>
            <person name="Barry K."/>
            <person name="Beard J."/>
            <person name="Benny G.L."/>
            <person name="Blankenship S."/>
            <person name="Bonito G."/>
            <person name="Cuomo C."/>
            <person name="Desiro A."/>
            <person name="Gervers K.A."/>
            <person name="Hundley H."/>
            <person name="Kuo A."/>
            <person name="LaButti K."/>
            <person name="Lang B.F."/>
            <person name="Lipzen A."/>
            <person name="O'Donnell K."/>
            <person name="Pangilinan J."/>
            <person name="Reynolds N."/>
            <person name="Sandor L."/>
            <person name="Smith M.E."/>
            <person name="Tsang A."/>
            <person name="Grigoriev I.V."/>
            <person name="Stajich J.E."/>
            <person name="Spatafora J.W."/>
        </authorList>
    </citation>
    <scope>NUCLEOTIDE SEQUENCE</scope>
    <source>
        <strain evidence="2">RSA 2281</strain>
    </source>
</reference>
<reference evidence="2" key="2">
    <citation type="submission" date="2023-02" db="EMBL/GenBank/DDBJ databases">
        <authorList>
            <consortium name="DOE Joint Genome Institute"/>
            <person name="Mondo S.J."/>
            <person name="Chang Y."/>
            <person name="Wang Y."/>
            <person name="Ahrendt S."/>
            <person name="Andreopoulos W."/>
            <person name="Barry K."/>
            <person name="Beard J."/>
            <person name="Benny G.L."/>
            <person name="Blankenship S."/>
            <person name="Bonito G."/>
            <person name="Cuomo C."/>
            <person name="Desiro A."/>
            <person name="Gervers K.A."/>
            <person name="Hundley H."/>
            <person name="Kuo A."/>
            <person name="LaButti K."/>
            <person name="Lang B.F."/>
            <person name="Lipzen A."/>
            <person name="O'Donnell K."/>
            <person name="Pangilinan J."/>
            <person name="Reynolds N."/>
            <person name="Sandor L."/>
            <person name="Smith M.W."/>
            <person name="Tsang A."/>
            <person name="Grigoriev I.V."/>
            <person name="Stajich J.E."/>
            <person name="Spatafora J.W."/>
        </authorList>
    </citation>
    <scope>NUCLEOTIDE SEQUENCE</scope>
    <source>
        <strain evidence="2">RSA 2281</strain>
    </source>
</reference>
<keyword evidence="3" id="KW-1185">Reference proteome</keyword>
<name>A0AAD5JVI4_9FUNG</name>
<dbReference type="Gene3D" id="3.10.10.10">
    <property type="entry name" value="HIV Type 1 Reverse Transcriptase, subunit A, domain 1"/>
    <property type="match status" value="1"/>
</dbReference>
<evidence type="ECO:0000313" key="2">
    <source>
        <dbReference type="EMBL" id="KAI9243021.1"/>
    </source>
</evidence>
<dbReference type="InterPro" id="IPR043502">
    <property type="entry name" value="DNA/RNA_pol_sf"/>
</dbReference>
<feature type="region of interest" description="Disordered" evidence="1">
    <location>
        <begin position="160"/>
        <end position="179"/>
    </location>
</feature>
<comment type="caution">
    <text evidence="2">The sequence shown here is derived from an EMBL/GenBank/DDBJ whole genome shotgun (WGS) entry which is preliminary data.</text>
</comment>
<dbReference type="SUPFAM" id="SSF56672">
    <property type="entry name" value="DNA/RNA polymerases"/>
    <property type="match status" value="1"/>
</dbReference>
<proteinExistence type="predicted"/>
<dbReference type="AlphaFoldDB" id="A0AAD5JVI4"/>